<dbReference type="HOGENOM" id="CLU_2918220_0_0_3"/>
<reference evidence="1 2" key="1">
    <citation type="submission" date="2012-05" db="EMBL/GenBank/DDBJ databases">
        <title>Finished plasmid 3 of genome of Oscillatoria sp. PCC 7112.</title>
        <authorList>
            <consortium name="US DOE Joint Genome Institute"/>
            <person name="Gugger M."/>
            <person name="Coursin T."/>
            <person name="Rippka R."/>
            <person name="Tandeau De Marsac N."/>
            <person name="Huntemann M."/>
            <person name="Wei C.-L."/>
            <person name="Han J."/>
            <person name="Detter J.C."/>
            <person name="Han C."/>
            <person name="Tapia R."/>
            <person name="Davenport K."/>
            <person name="Daligault H."/>
            <person name="Erkkila T."/>
            <person name="Gu W."/>
            <person name="Munk A.C.C."/>
            <person name="Teshima H."/>
            <person name="Xu Y."/>
            <person name="Chain P."/>
            <person name="Chen A."/>
            <person name="Krypides N."/>
            <person name="Mavromatis K."/>
            <person name="Markowitz V."/>
            <person name="Szeto E."/>
            <person name="Ivanova N."/>
            <person name="Mikhailova N."/>
            <person name="Ovchinnikova G."/>
            <person name="Pagani I."/>
            <person name="Pati A."/>
            <person name="Goodwin L."/>
            <person name="Peters L."/>
            <person name="Pitluck S."/>
            <person name="Woyke T."/>
            <person name="Kerfeld C."/>
        </authorList>
    </citation>
    <scope>NUCLEOTIDE SEQUENCE [LARGE SCALE GENOMIC DNA]</scope>
    <source>
        <strain evidence="1 2">PCC 7112</strain>
        <plasmid evidence="1 2">pOSC7112.03</plasmid>
    </source>
</reference>
<dbReference type="Proteomes" id="UP000010478">
    <property type="component" value="Plasmid pOSC7112.03"/>
</dbReference>
<dbReference type="EMBL" id="CP003617">
    <property type="protein sequence ID" value="AFZ10867.1"/>
    <property type="molecule type" value="Genomic_DNA"/>
</dbReference>
<protein>
    <submittedName>
        <fullName evidence="1">Uncharacterized protein</fullName>
    </submittedName>
</protein>
<keyword evidence="1" id="KW-0614">Plasmid</keyword>
<name>K9VTQ4_9CYAN</name>
<organism evidence="1 2">
    <name type="scientific">Phormidium nigroviride PCC 7112</name>
    <dbReference type="NCBI Taxonomy" id="179408"/>
    <lineage>
        <taxon>Bacteria</taxon>
        <taxon>Bacillati</taxon>
        <taxon>Cyanobacteriota</taxon>
        <taxon>Cyanophyceae</taxon>
        <taxon>Oscillatoriophycideae</taxon>
        <taxon>Oscillatoriales</taxon>
        <taxon>Oscillatoriaceae</taxon>
        <taxon>Phormidium</taxon>
    </lineage>
</organism>
<dbReference type="KEGG" id="oni:Osc7112_6775"/>
<sequence>MVATATPMRKLSTLPPLTPSIELLNLNLAVNGVNRFGFAPSSAFVYALNLPPDSGNDMLGA</sequence>
<proteinExistence type="predicted"/>
<dbReference type="RefSeq" id="WP_015179831.1">
    <property type="nucleotide sequence ID" value="NC_019731.1"/>
</dbReference>
<keyword evidence="2" id="KW-1185">Reference proteome</keyword>
<evidence type="ECO:0000313" key="2">
    <source>
        <dbReference type="Proteomes" id="UP000010478"/>
    </source>
</evidence>
<evidence type="ECO:0000313" key="1">
    <source>
        <dbReference type="EMBL" id="AFZ10867.1"/>
    </source>
</evidence>
<geneLocation type="plasmid" evidence="1 2">
    <name>pOSC7112.03</name>
</geneLocation>
<dbReference type="AlphaFoldDB" id="K9VTQ4"/>
<gene>
    <name evidence="1" type="ORF">Osc7112_6775</name>
</gene>
<accession>K9VTQ4</accession>